<reference evidence="2 3" key="1">
    <citation type="submission" date="2024-11" db="EMBL/GenBank/DDBJ databases">
        <title>A near-complete genome assembly of Cinchona calisaya.</title>
        <authorList>
            <person name="Lian D.C."/>
            <person name="Zhao X.W."/>
            <person name="Wei L."/>
        </authorList>
    </citation>
    <scope>NUCLEOTIDE SEQUENCE [LARGE SCALE GENOMIC DNA]</scope>
    <source>
        <tissue evidence="2">Nenye</tissue>
    </source>
</reference>
<dbReference type="Gene3D" id="3.40.970.10">
    <property type="entry name" value="Ribonuclease H1, N-terminal domain"/>
    <property type="match status" value="1"/>
</dbReference>
<protein>
    <recommendedName>
        <fullName evidence="1">Ribonuclease H1 N-terminal domain-containing protein</fullName>
    </recommendedName>
</protein>
<dbReference type="SUPFAM" id="SSF55658">
    <property type="entry name" value="L9 N-domain-like"/>
    <property type="match status" value="1"/>
</dbReference>
<keyword evidence="3" id="KW-1185">Reference proteome</keyword>
<dbReference type="InterPro" id="IPR037056">
    <property type="entry name" value="RNase_H1_N_sf"/>
</dbReference>
<evidence type="ECO:0000259" key="1">
    <source>
        <dbReference type="Pfam" id="PF01693"/>
    </source>
</evidence>
<feature type="domain" description="Ribonuclease H1 N-terminal" evidence="1">
    <location>
        <begin position="3"/>
        <end position="42"/>
    </location>
</feature>
<dbReference type="Proteomes" id="UP001630127">
    <property type="component" value="Unassembled WGS sequence"/>
</dbReference>
<dbReference type="AlphaFoldDB" id="A0ABD2Y4G7"/>
<evidence type="ECO:0000313" key="2">
    <source>
        <dbReference type="EMBL" id="KAL3500674.1"/>
    </source>
</evidence>
<dbReference type="Pfam" id="PF01693">
    <property type="entry name" value="Cauli_VI"/>
    <property type="match status" value="1"/>
</dbReference>
<sequence>MKKFYVVYVGRNPGIYYKWSECKAETDKVPNAVHCSFHSLAEFFASFKNFREEEQWLNGKPVLFCESCGKELLLKVLNARETIGMHYYACGDCGGLTFVKLGVEKFSGGASSSSSSSESQTVISALASRCQALEEEVENVS</sequence>
<evidence type="ECO:0000313" key="3">
    <source>
        <dbReference type="Proteomes" id="UP001630127"/>
    </source>
</evidence>
<organism evidence="2 3">
    <name type="scientific">Cinchona calisaya</name>
    <dbReference type="NCBI Taxonomy" id="153742"/>
    <lineage>
        <taxon>Eukaryota</taxon>
        <taxon>Viridiplantae</taxon>
        <taxon>Streptophyta</taxon>
        <taxon>Embryophyta</taxon>
        <taxon>Tracheophyta</taxon>
        <taxon>Spermatophyta</taxon>
        <taxon>Magnoliopsida</taxon>
        <taxon>eudicotyledons</taxon>
        <taxon>Gunneridae</taxon>
        <taxon>Pentapetalae</taxon>
        <taxon>asterids</taxon>
        <taxon>lamiids</taxon>
        <taxon>Gentianales</taxon>
        <taxon>Rubiaceae</taxon>
        <taxon>Cinchonoideae</taxon>
        <taxon>Cinchoneae</taxon>
        <taxon>Cinchona</taxon>
    </lineage>
</organism>
<dbReference type="InterPro" id="IPR011320">
    <property type="entry name" value="RNase_H1_N"/>
</dbReference>
<comment type="caution">
    <text evidence="2">The sequence shown here is derived from an EMBL/GenBank/DDBJ whole genome shotgun (WGS) entry which is preliminary data.</text>
</comment>
<name>A0ABD2Y4G7_9GENT</name>
<accession>A0ABD2Y4G7</accession>
<dbReference type="EMBL" id="JBJUIK010000016">
    <property type="protein sequence ID" value="KAL3500674.1"/>
    <property type="molecule type" value="Genomic_DNA"/>
</dbReference>
<proteinExistence type="predicted"/>
<dbReference type="InterPro" id="IPR009027">
    <property type="entry name" value="Ribosomal_bL9/RNase_H1_N"/>
</dbReference>
<gene>
    <name evidence="2" type="ORF">ACH5RR_039767</name>
</gene>